<comment type="similarity">
    <text evidence="1">Belongs to the remorin family.</text>
</comment>
<accession>A0A830BLR7</accession>
<organism evidence="5 6">
    <name type="scientific">Phtheirospermum japonicum</name>
    <dbReference type="NCBI Taxonomy" id="374723"/>
    <lineage>
        <taxon>Eukaryota</taxon>
        <taxon>Viridiplantae</taxon>
        <taxon>Streptophyta</taxon>
        <taxon>Embryophyta</taxon>
        <taxon>Tracheophyta</taxon>
        <taxon>Spermatophyta</taxon>
        <taxon>Magnoliopsida</taxon>
        <taxon>eudicotyledons</taxon>
        <taxon>Gunneridae</taxon>
        <taxon>Pentapetalae</taxon>
        <taxon>asterids</taxon>
        <taxon>lamiids</taxon>
        <taxon>Lamiales</taxon>
        <taxon>Orobanchaceae</taxon>
        <taxon>Orobanchaceae incertae sedis</taxon>
        <taxon>Phtheirospermum</taxon>
    </lineage>
</organism>
<dbReference type="PANTHER" id="PTHR31775:SF5">
    <property type="entry name" value="REMORIN 1.4"/>
    <property type="match status" value="1"/>
</dbReference>
<feature type="domain" description="Remorin N-terminal" evidence="4">
    <location>
        <begin position="37"/>
        <end position="87"/>
    </location>
</feature>
<dbReference type="InterPro" id="IPR005516">
    <property type="entry name" value="Remorin_C"/>
</dbReference>
<dbReference type="OrthoDB" id="684343at2759"/>
<evidence type="ECO:0000313" key="6">
    <source>
        <dbReference type="Proteomes" id="UP000653305"/>
    </source>
</evidence>
<dbReference type="EMBL" id="BMAC01000093">
    <property type="protein sequence ID" value="GFP84795.1"/>
    <property type="molecule type" value="Genomic_DNA"/>
</dbReference>
<reference evidence="5" key="1">
    <citation type="submission" date="2020-07" db="EMBL/GenBank/DDBJ databases">
        <title>Ethylene signaling mediates host invasion by parasitic plants.</title>
        <authorList>
            <person name="Yoshida S."/>
        </authorList>
    </citation>
    <scope>NUCLEOTIDE SEQUENCE</scope>
    <source>
        <strain evidence="5">Okayama</strain>
    </source>
</reference>
<name>A0A830BLR7_9LAMI</name>
<evidence type="ECO:0000313" key="5">
    <source>
        <dbReference type="EMBL" id="GFP84795.1"/>
    </source>
</evidence>
<evidence type="ECO:0000256" key="2">
    <source>
        <dbReference type="SAM" id="MobiDB-lite"/>
    </source>
</evidence>
<evidence type="ECO:0000259" key="4">
    <source>
        <dbReference type="Pfam" id="PF03766"/>
    </source>
</evidence>
<dbReference type="Pfam" id="PF03763">
    <property type="entry name" value="Remorin_C"/>
    <property type="match status" value="2"/>
</dbReference>
<protein>
    <submittedName>
        <fullName evidence="5">Remorin</fullName>
    </submittedName>
</protein>
<comment type="caution">
    <text evidence="5">The sequence shown here is derived from an EMBL/GenBank/DDBJ whole genome shotgun (WGS) entry which is preliminary data.</text>
</comment>
<dbReference type="AlphaFoldDB" id="A0A830BLR7"/>
<gene>
    <name evidence="5" type="ORF">PHJA_000623300</name>
</gene>
<dbReference type="InterPro" id="IPR005518">
    <property type="entry name" value="Remorin_N"/>
</dbReference>
<evidence type="ECO:0000256" key="1">
    <source>
        <dbReference type="ARBA" id="ARBA00005711"/>
    </source>
</evidence>
<feature type="region of interest" description="Disordered" evidence="2">
    <location>
        <begin position="1"/>
        <end position="58"/>
    </location>
</feature>
<evidence type="ECO:0000259" key="3">
    <source>
        <dbReference type="Pfam" id="PF03763"/>
    </source>
</evidence>
<feature type="domain" description="Remorin C-terminal" evidence="3">
    <location>
        <begin position="172"/>
        <end position="230"/>
    </location>
</feature>
<feature type="domain" description="Remorin C-terminal" evidence="3">
    <location>
        <begin position="91"/>
        <end position="138"/>
    </location>
</feature>
<dbReference type="PANTHER" id="PTHR31775">
    <property type="entry name" value="OS02G0117200 PROTEIN"/>
    <property type="match status" value="1"/>
</dbReference>
<keyword evidence="6" id="KW-1185">Reference proteome</keyword>
<proteinExistence type="inferred from homology"/>
<dbReference type="Pfam" id="PF03766">
    <property type="entry name" value="Remorin_N"/>
    <property type="match status" value="1"/>
</dbReference>
<sequence>MAEEEAKKVESEVCSDPPPAPEKVEAPKDVAAEKVEKDVAEEKTVIPPPAEEKADESKALVVVEKPQAAEDKKPEGSIDRDAVLARVATEKRLSLIKAWEESEKSKAENKAQKKISAIAAWENSKKATLEAELKKIECLLTRASNFKPDLKRVGFGLHTLEAQENPTLSGPEQLEKKKAEYVEKMKNKVAQIHKAAEEKRAVVEAKRGEDLLKAEEISAKYRATGTAPKKLLGCF</sequence>
<feature type="compositionally biased region" description="Basic and acidic residues" evidence="2">
    <location>
        <begin position="22"/>
        <end position="58"/>
    </location>
</feature>
<dbReference type="Proteomes" id="UP000653305">
    <property type="component" value="Unassembled WGS sequence"/>
</dbReference>
<feature type="compositionally biased region" description="Basic and acidic residues" evidence="2">
    <location>
        <begin position="1"/>
        <end position="11"/>
    </location>
</feature>